<dbReference type="OrthoDB" id="6613577at2"/>
<evidence type="ECO:0000313" key="1">
    <source>
        <dbReference type="EMBL" id="TCB93345.1"/>
    </source>
</evidence>
<evidence type="ECO:0000313" key="2">
    <source>
        <dbReference type="Proteomes" id="UP000291424"/>
    </source>
</evidence>
<sequence>MQDFDTGSLSVNQYGWINIWTSILGHFFTRFPVFFDSALTALKTQLEIFPDGAGNGRIFVLLFSPLLGIKRGARNVIPATRILVCKPADVRPISALLRIFRDACVL</sequence>
<accession>A0A4V2LVM8</accession>
<organism evidence="1 2">
    <name type="scientific">Enterobacter wuhouensis</name>
    <dbReference type="NCBI Taxonomy" id="2529381"/>
    <lineage>
        <taxon>Bacteria</taxon>
        <taxon>Pseudomonadati</taxon>
        <taxon>Pseudomonadota</taxon>
        <taxon>Gammaproteobacteria</taxon>
        <taxon>Enterobacterales</taxon>
        <taxon>Enterobacteriaceae</taxon>
        <taxon>Enterobacter</taxon>
    </lineage>
</organism>
<gene>
    <name evidence="1" type="ORF">E0L20_08455</name>
</gene>
<dbReference type="AlphaFoldDB" id="A0A4V2LVM8"/>
<name>A0A4V2LVM8_9ENTR</name>
<comment type="caution">
    <text evidence="1">The sequence shown here is derived from an EMBL/GenBank/DDBJ whole genome shotgun (WGS) entry which is preliminary data.</text>
</comment>
<dbReference type="Proteomes" id="UP000291424">
    <property type="component" value="Unassembled WGS sequence"/>
</dbReference>
<reference evidence="1 2" key="1">
    <citation type="submission" date="2019-02" db="EMBL/GenBank/DDBJ databases">
        <title>The draft genome of Enterobacter spp. strains.</title>
        <authorList>
            <person name="Wang C."/>
            <person name="Feng Y."/>
            <person name="Zong Z."/>
        </authorList>
    </citation>
    <scope>NUCLEOTIDE SEQUENCE [LARGE SCALE GENOMIC DNA]</scope>
    <source>
        <strain evidence="1 2">WCHEW120002</strain>
    </source>
</reference>
<dbReference type="EMBL" id="SJOO01000003">
    <property type="protein sequence ID" value="TCB93345.1"/>
    <property type="molecule type" value="Genomic_DNA"/>
</dbReference>
<dbReference type="AntiFam" id="ANF00069">
    <property type="entry name" value="Translation of predicted DNA regulatory sequence"/>
</dbReference>
<protein>
    <submittedName>
        <fullName evidence="1">DUF2684 family protein</fullName>
    </submittedName>
</protein>
<proteinExistence type="predicted"/>